<name>A0A6A5A8N9_APHAT</name>
<evidence type="ECO:0000313" key="1">
    <source>
        <dbReference type="EMBL" id="KAF0730141.1"/>
    </source>
</evidence>
<dbReference type="InterPro" id="IPR036397">
    <property type="entry name" value="RNaseH_sf"/>
</dbReference>
<dbReference type="VEuPathDB" id="FungiDB:H257_01537"/>
<dbReference type="PANTHER" id="PTHR47169:SF2">
    <property type="entry name" value="OS01G0541250 PROTEIN"/>
    <property type="match status" value="1"/>
</dbReference>
<protein>
    <recommendedName>
        <fullName evidence="3">Transposase Tc1-like domain-containing protein</fullName>
    </recommendedName>
</protein>
<dbReference type="EMBL" id="VJMI01015301">
    <property type="protein sequence ID" value="KAF0730141.1"/>
    <property type="molecule type" value="Genomic_DNA"/>
</dbReference>
<accession>A0A6A5A8N9</accession>
<reference evidence="1 2" key="1">
    <citation type="submission" date="2019-06" db="EMBL/GenBank/DDBJ databases">
        <title>Genomics analysis of Aphanomyces spp. identifies a new class of oomycete effector associated with host adaptation.</title>
        <authorList>
            <person name="Gaulin E."/>
        </authorList>
    </citation>
    <scope>NUCLEOTIDE SEQUENCE [LARGE SCALE GENOMIC DNA]</scope>
    <source>
        <strain evidence="1 2">E</strain>
    </source>
</reference>
<dbReference type="GO" id="GO:0003676">
    <property type="term" value="F:nucleic acid binding"/>
    <property type="evidence" value="ECO:0007669"/>
    <property type="project" value="InterPro"/>
</dbReference>
<dbReference type="Gene3D" id="3.30.420.10">
    <property type="entry name" value="Ribonuclease H-like superfamily/Ribonuclease H"/>
    <property type="match status" value="1"/>
</dbReference>
<gene>
    <name evidence="1" type="ORF">AaE_009321</name>
</gene>
<evidence type="ECO:0000313" key="2">
    <source>
        <dbReference type="Proteomes" id="UP000469452"/>
    </source>
</evidence>
<comment type="caution">
    <text evidence="1">The sequence shown here is derived from an EMBL/GenBank/DDBJ whole genome shotgun (WGS) entry which is preliminary data.</text>
</comment>
<evidence type="ECO:0008006" key="3">
    <source>
        <dbReference type="Google" id="ProtNLM"/>
    </source>
</evidence>
<dbReference type="PANTHER" id="PTHR47169">
    <property type="entry name" value="OS01G0541250 PROTEIN"/>
    <property type="match status" value="1"/>
</dbReference>
<sequence>MPQATTRKDLPDDERLKLYHELLETKVNGRLPHGHLNVLLDRYGISRQTLSKVWQRGQRSKEQTGLACVARRKKGHSGRPRKRSVQQIEAAIKSAAPHLRMTLATLSTATGIPPTTLWRLLQTKKLRRRISRIKPMMTDKHKTDRVSFARSFVRSTASGQLRWHDMMDRVHIDEKWFYVTLINRRYYLWHDEDVPIRRCTSKRHIIKVMFLTAVARPRYDAGKKEMWDGKIGTWPFVSMVAAKRKSKNRERGTMVTTPLTVTKPIYRQFLVDNVIPSIKRLWPGRRNLPIFIQQDNARPHVQVDDAAVATAGRSNGWMIQLTAQPAMSPDFNVLDLGFFNSIQCLQHRQIVTTIDELVSAVSGAFNDLDWRVLDKTFMTLQKVLEESLKIGGDNAYKLPHMHKDKLARQGPQNPQLACDPEVVSVIEEMNGRKEFERRVDNLSGVLASCEINGSINMSNIDNLCAMAHDMDLVDNDEE</sequence>
<proteinExistence type="predicted"/>
<dbReference type="AlphaFoldDB" id="A0A6A5A8N9"/>
<dbReference type="Proteomes" id="UP000469452">
    <property type="component" value="Unassembled WGS sequence"/>
</dbReference>
<organism evidence="1 2">
    <name type="scientific">Aphanomyces astaci</name>
    <name type="common">Crayfish plague agent</name>
    <dbReference type="NCBI Taxonomy" id="112090"/>
    <lineage>
        <taxon>Eukaryota</taxon>
        <taxon>Sar</taxon>
        <taxon>Stramenopiles</taxon>
        <taxon>Oomycota</taxon>
        <taxon>Saprolegniomycetes</taxon>
        <taxon>Saprolegniales</taxon>
        <taxon>Verrucalvaceae</taxon>
        <taxon>Aphanomyces</taxon>
    </lineage>
</organism>